<organism evidence="2 3">
    <name type="scientific">Hevea brasiliensis</name>
    <name type="common">Para rubber tree</name>
    <name type="synonym">Siphonia brasiliensis</name>
    <dbReference type="NCBI Taxonomy" id="3981"/>
    <lineage>
        <taxon>Eukaryota</taxon>
        <taxon>Viridiplantae</taxon>
        <taxon>Streptophyta</taxon>
        <taxon>Embryophyta</taxon>
        <taxon>Tracheophyta</taxon>
        <taxon>Spermatophyta</taxon>
        <taxon>Magnoliopsida</taxon>
        <taxon>eudicotyledons</taxon>
        <taxon>Gunneridae</taxon>
        <taxon>Pentapetalae</taxon>
        <taxon>rosids</taxon>
        <taxon>fabids</taxon>
        <taxon>Malpighiales</taxon>
        <taxon>Euphorbiaceae</taxon>
        <taxon>Crotonoideae</taxon>
        <taxon>Micrandreae</taxon>
        <taxon>Hevea</taxon>
    </lineage>
</organism>
<sequence>MGPYTVFKTPPSTPKPAEPPVFDSPKKVVSPPPVQPPPQQIDKSVSTWHLSDGSVSGFFRNAVNKVQNAHSSLDEHLARWFGLNQSKYQWALDDYYENKELIAGMQFSNCAKMHVESPLYYHIYRPNIGISKVPGLLKGTVVWISRDRLACNLLLLIAAVKQVWLWCIRLTKSENELAKLAIVTLAAGVLALGSVGVASAAKSGGRVGGQAFRSSAPRSSPRINSNSRTNIYVNPPLAPPLVGGMGMVLVCHSMAAGAGRHFRSLHQVLVLPLLEVDSKL</sequence>
<gene>
    <name evidence="2" type="ORF">GH714_003810</name>
</gene>
<dbReference type="EMBL" id="JAAGAX010000006">
    <property type="protein sequence ID" value="KAF2309556.1"/>
    <property type="molecule type" value="Genomic_DNA"/>
</dbReference>
<feature type="region of interest" description="Disordered" evidence="1">
    <location>
        <begin position="206"/>
        <end position="228"/>
    </location>
</feature>
<evidence type="ECO:0000313" key="2">
    <source>
        <dbReference type="EMBL" id="KAF2309556.1"/>
    </source>
</evidence>
<name>A0A6A6MBH0_HEVBR</name>
<dbReference type="PANTHER" id="PTHR37376">
    <property type="entry name" value="EXPRESSED PROTEIN"/>
    <property type="match status" value="1"/>
</dbReference>
<protein>
    <submittedName>
        <fullName evidence="2">Uncharacterized protein</fullName>
    </submittedName>
</protein>
<proteinExistence type="predicted"/>
<dbReference type="Proteomes" id="UP000467840">
    <property type="component" value="Chromosome 14"/>
</dbReference>
<evidence type="ECO:0000313" key="3">
    <source>
        <dbReference type="Proteomes" id="UP000467840"/>
    </source>
</evidence>
<keyword evidence="3" id="KW-1185">Reference proteome</keyword>
<reference evidence="2 3" key="1">
    <citation type="journal article" date="2020" name="Mol. Plant">
        <title>The Chromosome-Based Rubber Tree Genome Provides New Insights into Spurge Genome Evolution and Rubber Biosynthesis.</title>
        <authorList>
            <person name="Liu J."/>
            <person name="Shi C."/>
            <person name="Shi C.C."/>
            <person name="Li W."/>
            <person name="Zhang Q.J."/>
            <person name="Zhang Y."/>
            <person name="Li K."/>
            <person name="Lu H.F."/>
            <person name="Shi C."/>
            <person name="Zhu S.T."/>
            <person name="Xiao Z.Y."/>
            <person name="Nan H."/>
            <person name="Yue Y."/>
            <person name="Zhu X.G."/>
            <person name="Wu Y."/>
            <person name="Hong X.N."/>
            <person name="Fan G.Y."/>
            <person name="Tong Y."/>
            <person name="Zhang D."/>
            <person name="Mao C.L."/>
            <person name="Liu Y.L."/>
            <person name="Hao S.J."/>
            <person name="Liu W.Q."/>
            <person name="Lv M.Q."/>
            <person name="Zhang H.B."/>
            <person name="Liu Y."/>
            <person name="Hu-Tang G.R."/>
            <person name="Wang J.P."/>
            <person name="Wang J.H."/>
            <person name="Sun Y.H."/>
            <person name="Ni S.B."/>
            <person name="Chen W.B."/>
            <person name="Zhang X.C."/>
            <person name="Jiao Y.N."/>
            <person name="Eichler E.E."/>
            <person name="Li G.H."/>
            <person name="Liu X."/>
            <person name="Gao L.Z."/>
        </authorList>
    </citation>
    <scope>NUCLEOTIDE SEQUENCE [LARGE SCALE GENOMIC DNA]</scope>
    <source>
        <strain evidence="3">cv. GT1</strain>
        <tissue evidence="2">Leaf</tissue>
    </source>
</reference>
<feature type="compositionally biased region" description="Pro residues" evidence="1">
    <location>
        <begin position="30"/>
        <end position="39"/>
    </location>
</feature>
<comment type="caution">
    <text evidence="2">The sequence shown here is derived from an EMBL/GenBank/DDBJ whole genome shotgun (WGS) entry which is preliminary data.</text>
</comment>
<dbReference type="PANTHER" id="PTHR37376:SF1">
    <property type="entry name" value="EXPRESSED PROTEIN"/>
    <property type="match status" value="1"/>
</dbReference>
<feature type="compositionally biased region" description="Low complexity" evidence="1">
    <location>
        <begin position="20"/>
        <end position="29"/>
    </location>
</feature>
<accession>A0A6A6MBH0</accession>
<evidence type="ECO:0000256" key="1">
    <source>
        <dbReference type="SAM" id="MobiDB-lite"/>
    </source>
</evidence>
<feature type="region of interest" description="Disordered" evidence="1">
    <location>
        <begin position="1"/>
        <end position="43"/>
    </location>
</feature>
<feature type="compositionally biased region" description="Low complexity" evidence="1">
    <location>
        <begin position="213"/>
        <end position="228"/>
    </location>
</feature>
<dbReference type="AlphaFoldDB" id="A0A6A6MBH0"/>